<dbReference type="PROSITE" id="PS50931">
    <property type="entry name" value="HTH_LYSR"/>
    <property type="match status" value="1"/>
</dbReference>
<gene>
    <name evidence="6" type="ORF">HMPREF0908_0946</name>
</gene>
<keyword evidence="4" id="KW-0804">Transcription</keyword>
<protein>
    <submittedName>
        <fullName evidence="6">LysR substrate binding domain protein</fullName>
    </submittedName>
</protein>
<dbReference type="CDD" id="cd05466">
    <property type="entry name" value="PBP2_LTTR_substrate"/>
    <property type="match status" value="1"/>
</dbReference>
<dbReference type="Gene3D" id="1.10.10.10">
    <property type="entry name" value="Winged helix-like DNA-binding domain superfamily/Winged helix DNA-binding domain"/>
    <property type="match status" value="1"/>
</dbReference>
<comment type="similarity">
    <text evidence="1">Belongs to the LysR transcriptional regulatory family.</text>
</comment>
<evidence type="ECO:0000256" key="3">
    <source>
        <dbReference type="ARBA" id="ARBA00023125"/>
    </source>
</evidence>
<dbReference type="Gene3D" id="3.40.190.10">
    <property type="entry name" value="Periplasmic binding protein-like II"/>
    <property type="match status" value="2"/>
</dbReference>
<evidence type="ECO:0000256" key="4">
    <source>
        <dbReference type="ARBA" id="ARBA00023163"/>
    </source>
</evidence>
<dbReference type="Proteomes" id="UP000005309">
    <property type="component" value="Unassembled WGS sequence"/>
</dbReference>
<dbReference type="InterPro" id="IPR005119">
    <property type="entry name" value="LysR_subst-bd"/>
</dbReference>
<proteinExistence type="inferred from homology"/>
<evidence type="ECO:0000313" key="7">
    <source>
        <dbReference type="Proteomes" id="UP000005309"/>
    </source>
</evidence>
<dbReference type="PANTHER" id="PTHR30126">
    <property type="entry name" value="HTH-TYPE TRANSCRIPTIONAL REGULATOR"/>
    <property type="match status" value="1"/>
</dbReference>
<comment type="caution">
    <text evidence="6">The sequence shown here is derived from an EMBL/GenBank/DDBJ whole genome shotgun (WGS) entry which is preliminary data.</text>
</comment>
<dbReference type="PANTHER" id="PTHR30126:SF40">
    <property type="entry name" value="HTH-TYPE TRANSCRIPTIONAL REGULATOR GLTR"/>
    <property type="match status" value="1"/>
</dbReference>
<dbReference type="GO" id="GO:0000976">
    <property type="term" value="F:transcription cis-regulatory region binding"/>
    <property type="evidence" value="ECO:0007669"/>
    <property type="project" value="TreeGrafter"/>
</dbReference>
<dbReference type="SUPFAM" id="SSF46785">
    <property type="entry name" value="Winged helix' DNA-binding domain"/>
    <property type="match status" value="1"/>
</dbReference>
<evidence type="ECO:0000256" key="2">
    <source>
        <dbReference type="ARBA" id="ARBA00023015"/>
    </source>
</evidence>
<keyword evidence="2" id="KW-0805">Transcription regulation</keyword>
<dbReference type="OrthoDB" id="1684752at2"/>
<dbReference type="EMBL" id="ACLA01000013">
    <property type="protein sequence ID" value="EEQ48664.1"/>
    <property type="molecule type" value="Genomic_DNA"/>
</dbReference>
<dbReference type="HOGENOM" id="CLU_039613_6_1_9"/>
<dbReference type="InterPro" id="IPR036388">
    <property type="entry name" value="WH-like_DNA-bd_sf"/>
</dbReference>
<dbReference type="InterPro" id="IPR000847">
    <property type="entry name" value="LysR_HTH_N"/>
</dbReference>
<keyword evidence="3" id="KW-0238">DNA-binding</keyword>
<keyword evidence="7" id="KW-1185">Reference proteome</keyword>
<dbReference type="InterPro" id="IPR036390">
    <property type="entry name" value="WH_DNA-bd_sf"/>
</dbReference>
<accession>C4V352</accession>
<dbReference type="Pfam" id="PF03466">
    <property type="entry name" value="LysR_substrate"/>
    <property type="match status" value="1"/>
</dbReference>
<evidence type="ECO:0000313" key="6">
    <source>
        <dbReference type="EMBL" id="EEQ48664.1"/>
    </source>
</evidence>
<evidence type="ECO:0000259" key="5">
    <source>
        <dbReference type="PROSITE" id="PS50931"/>
    </source>
</evidence>
<sequence>MELKIFTTFKTIVRTGSFTKAARLLSYTPSTITFHIAQLEKLTGVPLFEKSGRRMILTKAGEELIPYVDEVLAAVKKVKSFQYGIATYQGTLTVGAPESLLCFRLPPLLQRLHAHAPRVDLRLRSLTSRDVVAALSEGQIDVGLAYTIQERDKESLAFWMFEENPVHFYTSVDVAVWCPNFREREMEINEMPLVTMPYPGEIRQMVDDYLRKQAISFTNMIELRSTQTIINLVENNMGVAPLPDYAVRQRVGLGRLSAAQSDPMTVTSYYGVHRNKWRSPAMNLFLEILEEESGLSGGEALLRYGEDADAANRR</sequence>
<reference evidence="6 7" key="1">
    <citation type="submission" date="2009-04" db="EMBL/GenBank/DDBJ databases">
        <authorList>
            <person name="Qin X."/>
            <person name="Bachman B."/>
            <person name="Battles P."/>
            <person name="Bell A."/>
            <person name="Bess C."/>
            <person name="Bickham C."/>
            <person name="Chaboub L."/>
            <person name="Chen D."/>
            <person name="Coyle M."/>
            <person name="Deiros D.R."/>
            <person name="Dinh H."/>
            <person name="Forbes L."/>
            <person name="Fowler G."/>
            <person name="Francisco L."/>
            <person name="Fu Q."/>
            <person name="Gubbala S."/>
            <person name="Hale W."/>
            <person name="Han Y."/>
            <person name="Hemphill L."/>
            <person name="Highlander S.K."/>
            <person name="Hirani K."/>
            <person name="Hogues M."/>
            <person name="Jackson L."/>
            <person name="Jakkamsetti A."/>
            <person name="Javaid M."/>
            <person name="Jiang H."/>
            <person name="Korchina V."/>
            <person name="Kovar C."/>
            <person name="Lara F."/>
            <person name="Lee S."/>
            <person name="Mata R."/>
            <person name="Mathew T."/>
            <person name="Moen C."/>
            <person name="Morales K."/>
            <person name="Munidasa M."/>
            <person name="Nazareth L."/>
            <person name="Ngo R."/>
            <person name="Nguyen L."/>
            <person name="Okwuonu G."/>
            <person name="Ongeri F."/>
            <person name="Patil S."/>
            <person name="Petrosino J."/>
            <person name="Pham C."/>
            <person name="Pham P."/>
            <person name="Pu L.-L."/>
            <person name="Puazo M."/>
            <person name="Raj R."/>
            <person name="Reid J."/>
            <person name="Rouhana J."/>
            <person name="Saada N."/>
            <person name="Shang Y."/>
            <person name="Simmons D."/>
            <person name="Thornton R."/>
            <person name="Warren J."/>
            <person name="Weissenberger G."/>
            <person name="Zhang J."/>
            <person name="Zhang L."/>
            <person name="Zhou C."/>
            <person name="Zhu D."/>
            <person name="Muzny D."/>
            <person name="Worley K."/>
            <person name="Gibbs R."/>
        </authorList>
    </citation>
    <scope>NUCLEOTIDE SEQUENCE [LARGE SCALE GENOMIC DNA]</scope>
    <source>
        <strain evidence="6 7">ATCC 43531</strain>
    </source>
</reference>
<dbReference type="SUPFAM" id="SSF53850">
    <property type="entry name" value="Periplasmic binding protein-like II"/>
    <property type="match status" value="1"/>
</dbReference>
<dbReference type="eggNOG" id="COG0583">
    <property type="taxonomic scope" value="Bacteria"/>
</dbReference>
<feature type="domain" description="HTH lysR-type" evidence="5">
    <location>
        <begin position="1"/>
        <end position="58"/>
    </location>
</feature>
<name>C4V352_9FIRM</name>
<dbReference type="STRING" id="638302.HMPREF0908_0946"/>
<dbReference type="GO" id="GO:0003700">
    <property type="term" value="F:DNA-binding transcription factor activity"/>
    <property type="evidence" value="ECO:0007669"/>
    <property type="project" value="InterPro"/>
</dbReference>
<organism evidence="6 7">
    <name type="scientific">Selenomonas flueggei ATCC 43531</name>
    <dbReference type="NCBI Taxonomy" id="638302"/>
    <lineage>
        <taxon>Bacteria</taxon>
        <taxon>Bacillati</taxon>
        <taxon>Bacillota</taxon>
        <taxon>Negativicutes</taxon>
        <taxon>Selenomonadales</taxon>
        <taxon>Selenomonadaceae</taxon>
        <taxon>Selenomonas</taxon>
    </lineage>
</organism>
<evidence type="ECO:0000256" key="1">
    <source>
        <dbReference type="ARBA" id="ARBA00009437"/>
    </source>
</evidence>
<dbReference type="RefSeq" id="WP_006689680.1">
    <property type="nucleotide sequence ID" value="NZ_GG694006.1"/>
</dbReference>
<dbReference type="Pfam" id="PF00126">
    <property type="entry name" value="HTH_1"/>
    <property type="match status" value="1"/>
</dbReference>
<dbReference type="AlphaFoldDB" id="C4V352"/>